<protein>
    <submittedName>
        <fullName evidence="2">Uncharacterized protein</fullName>
    </submittedName>
</protein>
<evidence type="ECO:0000313" key="2">
    <source>
        <dbReference type="EMBL" id="CCC94690.1"/>
    </source>
</evidence>
<dbReference type="EMBL" id="HE575324">
    <property type="protein sequence ID" value="CCC94690.1"/>
    <property type="molecule type" value="Genomic_DNA"/>
</dbReference>
<dbReference type="VEuPathDB" id="TriTrypDB:TcIL3000.11.710"/>
<reference evidence="2" key="1">
    <citation type="journal article" date="2012" name="Proc. Natl. Acad. Sci. U.S.A.">
        <title>Antigenic diversity is generated by distinct evolutionary mechanisms in African trypanosome species.</title>
        <authorList>
            <person name="Jackson A.P."/>
            <person name="Berry A."/>
            <person name="Aslett M."/>
            <person name="Allison H.C."/>
            <person name="Burton P."/>
            <person name="Vavrova-Anderson J."/>
            <person name="Brown R."/>
            <person name="Browne H."/>
            <person name="Corton N."/>
            <person name="Hauser H."/>
            <person name="Gamble J."/>
            <person name="Gilderthorp R."/>
            <person name="Marcello L."/>
            <person name="McQuillan J."/>
            <person name="Otto T.D."/>
            <person name="Quail M.A."/>
            <person name="Sanders M.J."/>
            <person name="van Tonder A."/>
            <person name="Ginger M.L."/>
            <person name="Field M.C."/>
            <person name="Barry J.D."/>
            <person name="Hertz-Fowler C."/>
            <person name="Berriman M."/>
        </authorList>
    </citation>
    <scope>NUCLEOTIDE SEQUENCE</scope>
    <source>
        <strain evidence="2">IL3000</strain>
    </source>
</reference>
<proteinExistence type="predicted"/>
<accession>G0UZ71</accession>
<gene>
    <name evidence="2" type="ORF">TCIL3000_11_710</name>
</gene>
<feature type="compositionally biased region" description="Basic and acidic residues" evidence="1">
    <location>
        <begin position="239"/>
        <end position="258"/>
    </location>
</feature>
<organism evidence="2">
    <name type="scientific">Trypanosoma congolense (strain IL3000)</name>
    <dbReference type="NCBI Taxonomy" id="1068625"/>
    <lineage>
        <taxon>Eukaryota</taxon>
        <taxon>Discoba</taxon>
        <taxon>Euglenozoa</taxon>
        <taxon>Kinetoplastea</taxon>
        <taxon>Metakinetoplastina</taxon>
        <taxon>Trypanosomatida</taxon>
        <taxon>Trypanosomatidae</taxon>
        <taxon>Trypanosoma</taxon>
        <taxon>Nannomonas</taxon>
    </lineage>
</organism>
<sequence length="265" mass="30560">MEQMDDYVEMNGSRAASQGEQCRVVTQVFQFKHAAERARSAKAFRECTRRIDDTTIFVCRAVKTLSGQEGTAIHSDAIGLLESISREEENVFSQVPENVKETLKRRKALLKPSKVAIKGRESRLTEVFSDRTPCRDYGAFTRFTIDPNVPLLTLDELLSSSKDLKMKQTNGHYHELFFGNRDAVVFSPPLNNKRRELEKREEEKLYWKKKMLRPAREYKVNPVKVLKVSGDFVPSCAEVDHSTEQEKLRERKTVDSENKNPILFK</sequence>
<name>G0UZ71_TRYCI</name>
<dbReference type="AlphaFoldDB" id="G0UZ71"/>
<evidence type="ECO:0000256" key="1">
    <source>
        <dbReference type="SAM" id="MobiDB-lite"/>
    </source>
</evidence>
<feature type="region of interest" description="Disordered" evidence="1">
    <location>
        <begin position="239"/>
        <end position="265"/>
    </location>
</feature>